<keyword evidence="1" id="KW-1133">Transmembrane helix</keyword>
<name>A0A7X3IG21_9BACL</name>
<dbReference type="GO" id="GO:0008270">
    <property type="term" value="F:zinc ion binding"/>
    <property type="evidence" value="ECO:0007669"/>
    <property type="project" value="InterPro"/>
</dbReference>
<gene>
    <name evidence="3" type="ORF">GRF59_04050</name>
</gene>
<dbReference type="RefSeq" id="WP_160496362.1">
    <property type="nucleotide sequence ID" value="NZ_WUBI01000001.1"/>
</dbReference>
<protein>
    <recommendedName>
        <fullName evidence="2">B box-type domain-containing protein</fullName>
    </recommendedName>
</protein>
<dbReference type="EMBL" id="WUBI01000001">
    <property type="protein sequence ID" value="MWV42791.1"/>
    <property type="molecule type" value="Genomic_DNA"/>
</dbReference>
<reference evidence="3 4" key="1">
    <citation type="submission" date="2019-12" db="EMBL/GenBank/DDBJ databases">
        <title>Paenibacillus sp. nov., an endophytic bacterium isolated from the stem of Dendrobium.</title>
        <authorList>
            <person name="Zhao R."/>
        </authorList>
    </citation>
    <scope>NUCLEOTIDE SEQUENCE [LARGE SCALE GENOMIC DNA]</scope>
    <source>
        <strain evidence="3 4">HJL G12</strain>
    </source>
</reference>
<comment type="caution">
    <text evidence="3">The sequence shown here is derived from an EMBL/GenBank/DDBJ whole genome shotgun (WGS) entry which is preliminary data.</text>
</comment>
<dbReference type="InterPro" id="IPR000315">
    <property type="entry name" value="Znf_B-box"/>
</dbReference>
<evidence type="ECO:0000313" key="4">
    <source>
        <dbReference type="Proteomes" id="UP000460318"/>
    </source>
</evidence>
<keyword evidence="4" id="KW-1185">Reference proteome</keyword>
<evidence type="ECO:0000313" key="3">
    <source>
        <dbReference type="EMBL" id="MWV42791.1"/>
    </source>
</evidence>
<dbReference type="Pfam" id="PF00643">
    <property type="entry name" value="zf-B_box"/>
    <property type="match status" value="1"/>
</dbReference>
<accession>A0A7X3IG21</accession>
<evidence type="ECO:0000259" key="2">
    <source>
        <dbReference type="Pfam" id="PF00643"/>
    </source>
</evidence>
<dbReference type="AlphaFoldDB" id="A0A7X3IG21"/>
<evidence type="ECO:0000256" key="1">
    <source>
        <dbReference type="SAM" id="Phobius"/>
    </source>
</evidence>
<keyword evidence="1" id="KW-0472">Membrane</keyword>
<feature type="domain" description="B box-type" evidence="2">
    <location>
        <begin position="4"/>
        <end position="29"/>
    </location>
</feature>
<keyword evidence="1" id="KW-0812">Transmembrane</keyword>
<sequence>MEDFRCMNHSQEPAVAQCRRCGKPVCEHCYDPETGCCRDRCGVMNNGSSMPYKQRSTAWTIVVSLLAIVGGLALLLITICGALIFSY</sequence>
<feature type="transmembrane region" description="Helical" evidence="1">
    <location>
        <begin position="58"/>
        <end position="85"/>
    </location>
</feature>
<proteinExistence type="predicted"/>
<organism evidence="3 4">
    <name type="scientific">Paenibacillus dendrobii</name>
    <dbReference type="NCBI Taxonomy" id="2691084"/>
    <lineage>
        <taxon>Bacteria</taxon>
        <taxon>Bacillati</taxon>
        <taxon>Bacillota</taxon>
        <taxon>Bacilli</taxon>
        <taxon>Bacillales</taxon>
        <taxon>Paenibacillaceae</taxon>
        <taxon>Paenibacillus</taxon>
    </lineage>
</organism>
<dbReference type="Proteomes" id="UP000460318">
    <property type="component" value="Unassembled WGS sequence"/>
</dbReference>